<dbReference type="InterPro" id="IPR013767">
    <property type="entry name" value="PAS_fold"/>
</dbReference>
<keyword evidence="5" id="KW-0418">Kinase</keyword>
<feature type="domain" description="Histidine kinase" evidence="8">
    <location>
        <begin position="785"/>
        <end position="1008"/>
    </location>
</feature>
<dbReference type="InterPro" id="IPR013655">
    <property type="entry name" value="PAS_fold_3"/>
</dbReference>
<gene>
    <name evidence="12" type="ORF">ENW48_04290</name>
</gene>
<dbReference type="SMART" id="SM00091">
    <property type="entry name" value="PAS"/>
    <property type="match status" value="6"/>
</dbReference>
<evidence type="ECO:0000259" key="11">
    <source>
        <dbReference type="PROSITE" id="PS50113"/>
    </source>
</evidence>
<dbReference type="Gene3D" id="3.30.565.10">
    <property type="entry name" value="Histidine kinase-like ATPase, C-terminal domain"/>
    <property type="match status" value="1"/>
</dbReference>
<feature type="domain" description="PAS" evidence="10">
    <location>
        <begin position="143"/>
        <end position="205"/>
    </location>
</feature>
<dbReference type="Pfam" id="PF08447">
    <property type="entry name" value="PAS_3"/>
    <property type="match status" value="1"/>
</dbReference>
<evidence type="ECO:0000256" key="1">
    <source>
        <dbReference type="ARBA" id="ARBA00000085"/>
    </source>
</evidence>
<dbReference type="PANTHER" id="PTHR43304">
    <property type="entry name" value="PHYTOCHROME-LIKE PROTEIN CPH1"/>
    <property type="match status" value="1"/>
</dbReference>
<evidence type="ECO:0000256" key="3">
    <source>
        <dbReference type="ARBA" id="ARBA00022553"/>
    </source>
</evidence>
<dbReference type="PROSITE" id="PS50110">
    <property type="entry name" value="RESPONSE_REGULATORY"/>
    <property type="match status" value="1"/>
</dbReference>
<dbReference type="EC" id="2.7.13.3" evidence="2"/>
<dbReference type="SMART" id="SM00448">
    <property type="entry name" value="REC"/>
    <property type="match status" value="1"/>
</dbReference>
<dbReference type="CDD" id="cd00082">
    <property type="entry name" value="HisKA"/>
    <property type="match status" value="1"/>
</dbReference>
<dbReference type="EMBL" id="DTKJ01000029">
    <property type="protein sequence ID" value="HGZ11418.1"/>
    <property type="molecule type" value="Genomic_DNA"/>
</dbReference>
<dbReference type="PROSITE" id="PS50113">
    <property type="entry name" value="PAC"/>
    <property type="match status" value="4"/>
</dbReference>
<keyword evidence="3 6" id="KW-0597">Phosphoprotein</keyword>
<dbReference type="PROSITE" id="PS50109">
    <property type="entry name" value="HIS_KIN"/>
    <property type="match status" value="1"/>
</dbReference>
<dbReference type="InterPro" id="IPR000700">
    <property type="entry name" value="PAS-assoc_C"/>
</dbReference>
<dbReference type="InterPro" id="IPR011006">
    <property type="entry name" value="CheY-like_superfamily"/>
</dbReference>
<dbReference type="AlphaFoldDB" id="A0A7C5EPD1"/>
<dbReference type="PROSITE" id="PS50112">
    <property type="entry name" value="PAS"/>
    <property type="match status" value="5"/>
</dbReference>
<dbReference type="GO" id="GO:0000155">
    <property type="term" value="F:phosphorelay sensor kinase activity"/>
    <property type="evidence" value="ECO:0007669"/>
    <property type="project" value="InterPro"/>
</dbReference>
<evidence type="ECO:0000313" key="12">
    <source>
        <dbReference type="EMBL" id="HGZ11418.1"/>
    </source>
</evidence>
<feature type="domain" description="PAS" evidence="10">
    <location>
        <begin position="670"/>
        <end position="719"/>
    </location>
</feature>
<dbReference type="InterPro" id="IPR005467">
    <property type="entry name" value="His_kinase_dom"/>
</dbReference>
<dbReference type="Pfam" id="PF08448">
    <property type="entry name" value="PAS_4"/>
    <property type="match status" value="2"/>
</dbReference>
<feature type="domain" description="Response regulatory" evidence="9">
    <location>
        <begin position="1029"/>
        <end position="1145"/>
    </location>
</feature>
<evidence type="ECO:0000256" key="4">
    <source>
        <dbReference type="ARBA" id="ARBA00022679"/>
    </source>
</evidence>
<dbReference type="PANTHER" id="PTHR43304:SF1">
    <property type="entry name" value="PAC DOMAIN-CONTAINING PROTEIN"/>
    <property type="match status" value="1"/>
</dbReference>
<dbReference type="Pfam" id="PF00989">
    <property type="entry name" value="PAS"/>
    <property type="match status" value="1"/>
</dbReference>
<dbReference type="SUPFAM" id="SSF52172">
    <property type="entry name" value="CheY-like"/>
    <property type="match status" value="1"/>
</dbReference>
<comment type="caution">
    <text evidence="12">The sequence shown here is derived from an EMBL/GenBank/DDBJ whole genome shotgun (WGS) entry which is preliminary data.</text>
</comment>
<feature type="domain" description="PAC" evidence="11">
    <location>
        <begin position="101"/>
        <end position="153"/>
    </location>
</feature>
<dbReference type="GO" id="GO:0006355">
    <property type="term" value="P:regulation of DNA-templated transcription"/>
    <property type="evidence" value="ECO:0007669"/>
    <property type="project" value="InterPro"/>
</dbReference>
<reference evidence="12" key="1">
    <citation type="journal article" date="2020" name="mSystems">
        <title>Genome- and Community-Level Interaction Insights into Carbon Utilization and Element Cycling Functions of Hydrothermarchaeota in Hydrothermal Sediment.</title>
        <authorList>
            <person name="Zhou Z."/>
            <person name="Liu Y."/>
            <person name="Xu W."/>
            <person name="Pan J."/>
            <person name="Luo Z.H."/>
            <person name="Li M."/>
        </authorList>
    </citation>
    <scope>NUCLEOTIDE SEQUENCE [LARGE SCALE GENOMIC DNA]</scope>
    <source>
        <strain evidence="12">SpSt-853</strain>
    </source>
</reference>
<dbReference type="Gene3D" id="3.40.50.2300">
    <property type="match status" value="1"/>
</dbReference>
<dbReference type="InterPro" id="IPR052162">
    <property type="entry name" value="Sensor_kinase/Photoreceptor"/>
</dbReference>
<dbReference type="PRINTS" id="PR00344">
    <property type="entry name" value="BCTRLSENSOR"/>
</dbReference>
<comment type="catalytic activity">
    <reaction evidence="1">
        <text>ATP + protein L-histidine = ADP + protein N-phospho-L-histidine.</text>
        <dbReference type="EC" id="2.7.13.3"/>
    </reaction>
</comment>
<dbReference type="SUPFAM" id="SSF47384">
    <property type="entry name" value="Homodimeric domain of signal transducing histidine kinase"/>
    <property type="match status" value="1"/>
</dbReference>
<dbReference type="Gene3D" id="1.10.287.130">
    <property type="match status" value="1"/>
</dbReference>
<accession>A0A7C5EPD1</accession>
<dbReference type="SMART" id="SM00388">
    <property type="entry name" value="HisKA"/>
    <property type="match status" value="1"/>
</dbReference>
<dbReference type="SUPFAM" id="SSF55874">
    <property type="entry name" value="ATPase domain of HSP90 chaperone/DNA topoisomerase II/histidine kinase"/>
    <property type="match status" value="1"/>
</dbReference>
<evidence type="ECO:0000259" key="8">
    <source>
        <dbReference type="PROSITE" id="PS50109"/>
    </source>
</evidence>
<dbReference type="InterPro" id="IPR001610">
    <property type="entry name" value="PAC"/>
</dbReference>
<dbReference type="InterPro" id="IPR013656">
    <property type="entry name" value="PAS_4"/>
</dbReference>
<feature type="region of interest" description="Disordered" evidence="7">
    <location>
        <begin position="1"/>
        <end position="32"/>
    </location>
</feature>
<dbReference type="InterPro" id="IPR004358">
    <property type="entry name" value="Sig_transdc_His_kin-like_C"/>
</dbReference>
<evidence type="ECO:0000256" key="2">
    <source>
        <dbReference type="ARBA" id="ARBA00012438"/>
    </source>
</evidence>
<dbReference type="InterPro" id="IPR003661">
    <property type="entry name" value="HisK_dim/P_dom"/>
</dbReference>
<dbReference type="InterPro" id="IPR003594">
    <property type="entry name" value="HATPase_dom"/>
</dbReference>
<sequence>MNNNQNQKQKQKQKKGPEGGEDPGRSKTPRGSREWEEIFQAIGHPAVILDPKHKILAANQAAIRLLGKSEEELLGRRCYEIFHQSDTPPPGCLLEQLISSGRLETQEMEMEALGGVFWMSCTPVVDAQGHLKRVIHLATDITSRKRLEEALEQREARLNSILRAAPVGIGLVTDRVIREVNDRLCQLTGYTPEELQGHSARLLYPTQEEYERVGQEKYRQIRESGSGTVETRWRRKDGSLIEVLLSSTPLVPGDLSKGVVFTALDLTTRKQAENTLKEREAFLNLIFTSIQDGLSILDADLTILRVNPAMQKWYAHARPLVGKKCYEAYHGRREPCPICPSLYTLETGRSGHKVVPRVDARGEISGWLDLYTYPLKDSQTGRVRGVIEYVKDITVRHRAEEALKESERRFREVLETVRLNAIMLDAEGDLIFANDFFLETTGWNREEILGENWFNTFLPPEEREEMWHIFQHYLERRHIPPYYEYWILTRWGERRLIAWNNTLRRDPQGKILGITSIGEDITRRRQAEEALRKSEERYRLLFEKAPIGIFHFDREGVIQDCNEIFVKIIGSSREKLVGFNMLTQVRDPGVIQALHEAFAGRVGYYEGDYSSDTADKVTPVRAHFSSLLSETGEFLGGVGLVEDLTLRRQAEEAFHLLVDRAPIGIFIVQEGRFKLVNPGFQRITGFTSEELLGREAIELVAPEFREQVQEAAIRMLKGQTTASYEYQALTKSGERRWIRETVVPSYFGGKRATLGYFMDITEAKRLEAQFLQAQKMEAVGLLAGGVAHDFNNLLTACTGYCDLLLSNIHQEDPLRIYGEEILKAVQRGESLTRQLLAFSRRQILQPEVLNLNEVIEQITGLLQRLIGEDIELITVLDPELGAVKVDPGQVEQIIMNLAVNARDAMPRGGQLIIETANFLADEDYVRTHMGVAPGNYVMLAVSDSGQGMDQQTLERIFEPFYTTKERGKGTGLGLATVYGIVKQSGGHIWVYSEPGAGTTFKIYLPRVEEEITRPVEKKPLSRTLQGSETILLAEDDEALRALFAESLRKYGYEVLAAAHGEEALSLCETYPRPVHLLVTDVVLPRMNGAILAMRLSMKYPNLKVLFMSGYTENAIVHNGVLDDSVDFLQKPFRITALLEKIREILDRPSEASRF</sequence>
<keyword evidence="4" id="KW-0808">Transferase</keyword>
<proteinExistence type="predicted"/>
<feature type="domain" description="PAS" evidence="10">
    <location>
        <begin position="31"/>
        <end position="101"/>
    </location>
</feature>
<dbReference type="SMART" id="SM00086">
    <property type="entry name" value="PAC"/>
    <property type="match status" value="5"/>
</dbReference>
<dbReference type="NCBIfam" id="TIGR00229">
    <property type="entry name" value="sensory_box"/>
    <property type="match status" value="6"/>
</dbReference>
<dbReference type="InterPro" id="IPR035965">
    <property type="entry name" value="PAS-like_dom_sf"/>
</dbReference>
<dbReference type="InterPro" id="IPR036097">
    <property type="entry name" value="HisK_dim/P_sf"/>
</dbReference>
<dbReference type="SMART" id="SM00387">
    <property type="entry name" value="HATPase_c"/>
    <property type="match status" value="1"/>
</dbReference>
<name>A0A7C5EPD1_9BACT</name>
<dbReference type="InterPro" id="IPR001789">
    <property type="entry name" value="Sig_transdc_resp-reg_receiver"/>
</dbReference>
<dbReference type="InterPro" id="IPR000014">
    <property type="entry name" value="PAS"/>
</dbReference>
<evidence type="ECO:0000256" key="5">
    <source>
        <dbReference type="ARBA" id="ARBA00022777"/>
    </source>
</evidence>
<feature type="domain" description="PAS" evidence="10">
    <location>
        <begin position="534"/>
        <end position="588"/>
    </location>
</feature>
<feature type="domain" description="PAS" evidence="10">
    <location>
        <begin position="406"/>
        <end position="477"/>
    </location>
</feature>
<feature type="domain" description="PAC" evidence="11">
    <location>
        <begin position="481"/>
        <end position="533"/>
    </location>
</feature>
<dbReference type="InterPro" id="IPR036890">
    <property type="entry name" value="HATPase_C_sf"/>
</dbReference>
<feature type="compositionally biased region" description="Basic and acidic residues" evidence="7">
    <location>
        <begin position="15"/>
        <end position="32"/>
    </location>
</feature>
<organism evidence="12">
    <name type="scientific">Desulfobacca acetoxidans</name>
    <dbReference type="NCBI Taxonomy" id="60893"/>
    <lineage>
        <taxon>Bacteria</taxon>
        <taxon>Pseudomonadati</taxon>
        <taxon>Thermodesulfobacteriota</taxon>
        <taxon>Desulfobaccia</taxon>
        <taxon>Desulfobaccales</taxon>
        <taxon>Desulfobaccaceae</taxon>
        <taxon>Desulfobacca</taxon>
    </lineage>
</organism>
<dbReference type="Pfam" id="PF02518">
    <property type="entry name" value="HATPase_c"/>
    <property type="match status" value="1"/>
</dbReference>
<feature type="domain" description="PAC" evidence="11">
    <location>
        <begin position="227"/>
        <end position="278"/>
    </location>
</feature>
<dbReference type="Pfam" id="PF00072">
    <property type="entry name" value="Response_reg"/>
    <property type="match status" value="1"/>
</dbReference>
<evidence type="ECO:0000256" key="7">
    <source>
        <dbReference type="SAM" id="MobiDB-lite"/>
    </source>
</evidence>
<feature type="modified residue" description="4-aspartylphosphate" evidence="6">
    <location>
        <position position="1080"/>
    </location>
</feature>
<evidence type="ECO:0000259" key="10">
    <source>
        <dbReference type="PROSITE" id="PS50112"/>
    </source>
</evidence>
<evidence type="ECO:0000259" key="9">
    <source>
        <dbReference type="PROSITE" id="PS50110"/>
    </source>
</evidence>
<evidence type="ECO:0000256" key="6">
    <source>
        <dbReference type="PROSITE-ProRule" id="PRU00169"/>
    </source>
</evidence>
<dbReference type="Pfam" id="PF13426">
    <property type="entry name" value="PAS_9"/>
    <property type="match status" value="2"/>
</dbReference>
<protein>
    <recommendedName>
        <fullName evidence="2">histidine kinase</fullName>
        <ecNumber evidence="2">2.7.13.3</ecNumber>
    </recommendedName>
</protein>
<dbReference type="Pfam" id="PF00512">
    <property type="entry name" value="HisKA"/>
    <property type="match status" value="1"/>
</dbReference>
<dbReference type="Gene3D" id="3.30.450.20">
    <property type="entry name" value="PAS domain"/>
    <property type="match status" value="6"/>
</dbReference>
<feature type="domain" description="PAC" evidence="11">
    <location>
        <begin position="722"/>
        <end position="772"/>
    </location>
</feature>
<dbReference type="CDD" id="cd00130">
    <property type="entry name" value="PAS"/>
    <property type="match status" value="4"/>
</dbReference>
<dbReference type="SUPFAM" id="SSF55785">
    <property type="entry name" value="PYP-like sensor domain (PAS domain)"/>
    <property type="match status" value="6"/>
</dbReference>